<evidence type="ECO:0000313" key="1">
    <source>
        <dbReference type="EMBL" id="BBO30653.1"/>
    </source>
</evidence>
<keyword evidence="2" id="KW-1185">Reference proteome</keyword>
<evidence type="ECO:0000313" key="2">
    <source>
        <dbReference type="Proteomes" id="UP000326837"/>
    </source>
</evidence>
<dbReference type="EMBL" id="AP021861">
    <property type="protein sequence ID" value="BBO30653.1"/>
    <property type="molecule type" value="Genomic_DNA"/>
</dbReference>
<dbReference type="KEGG" id="lpav:PLANPX_0265"/>
<organism evidence="1 2">
    <name type="scientific">Lacipirellula parvula</name>
    <dbReference type="NCBI Taxonomy" id="2650471"/>
    <lineage>
        <taxon>Bacteria</taxon>
        <taxon>Pseudomonadati</taxon>
        <taxon>Planctomycetota</taxon>
        <taxon>Planctomycetia</taxon>
        <taxon>Pirellulales</taxon>
        <taxon>Lacipirellulaceae</taxon>
        <taxon>Lacipirellula</taxon>
    </lineage>
</organism>
<accession>A0A5K7X886</accession>
<name>A0A5K7X886_9BACT</name>
<dbReference type="AlphaFoldDB" id="A0A5K7X886"/>
<reference evidence="2" key="1">
    <citation type="submission" date="2019-10" db="EMBL/GenBank/DDBJ databases">
        <title>Lacipirellula parvula gen. nov., sp. nov., representing a lineage of planctomycetes widespread in freshwater anoxic habitats, and description of the family Lacipirellulaceae.</title>
        <authorList>
            <person name="Dedysh S.N."/>
            <person name="Kulichevskaya I.S."/>
            <person name="Beletsky A.V."/>
            <person name="Rakitin A.L."/>
            <person name="Mardanov A.V."/>
            <person name="Ivanova A.A."/>
            <person name="Saltykova V.X."/>
            <person name="Rijpstra W.I.C."/>
            <person name="Sinninghe Damste J.S."/>
            <person name="Ravin N.V."/>
        </authorList>
    </citation>
    <scope>NUCLEOTIDE SEQUENCE [LARGE SCALE GENOMIC DNA]</scope>
    <source>
        <strain evidence="2">PX69</strain>
    </source>
</reference>
<dbReference type="Proteomes" id="UP000326837">
    <property type="component" value="Chromosome"/>
</dbReference>
<gene>
    <name evidence="1" type="ORF">PLANPX_0265</name>
</gene>
<proteinExistence type="predicted"/>
<sequence>MYEGFVNAIAGPDLRGMASVAEDISSIGALLGRVKLVN</sequence>
<protein>
    <submittedName>
        <fullName evidence="1">Uncharacterized protein</fullName>
    </submittedName>
</protein>